<accession>A0ABM0MI23</accession>
<feature type="domain" description="KY-like immunoglobulin-like" evidence="1">
    <location>
        <begin position="507"/>
        <end position="605"/>
    </location>
</feature>
<feature type="domain" description="KY-like immunoglobulin-like" evidence="1">
    <location>
        <begin position="380"/>
        <end position="495"/>
    </location>
</feature>
<proteinExistence type="predicted"/>
<feature type="domain" description="KY-like immunoglobulin-like" evidence="1">
    <location>
        <begin position="249"/>
        <end position="366"/>
    </location>
</feature>
<protein>
    <submittedName>
        <fullName evidence="3">Uncharacterized protein LOC102809875</fullName>
    </submittedName>
</protein>
<dbReference type="InterPro" id="IPR038765">
    <property type="entry name" value="Papain-like_cys_pep_sf"/>
</dbReference>
<name>A0ABM0MI23_SACKO</name>
<dbReference type="GeneID" id="102809875"/>
<dbReference type="SUPFAM" id="SSF54001">
    <property type="entry name" value="Cysteine proteinases"/>
    <property type="match status" value="1"/>
</dbReference>
<dbReference type="PANTHER" id="PTHR47020">
    <property type="entry name" value="HILLARIN"/>
    <property type="match status" value="1"/>
</dbReference>
<gene>
    <name evidence="3" type="primary">LOC102809875</name>
</gene>
<organism evidence="2 3">
    <name type="scientific">Saccoglossus kowalevskii</name>
    <name type="common">Acorn worm</name>
    <dbReference type="NCBI Taxonomy" id="10224"/>
    <lineage>
        <taxon>Eukaryota</taxon>
        <taxon>Metazoa</taxon>
        <taxon>Hemichordata</taxon>
        <taxon>Enteropneusta</taxon>
        <taxon>Harrimaniidae</taxon>
        <taxon>Saccoglossus</taxon>
    </lineage>
</organism>
<reference evidence="3" key="1">
    <citation type="submission" date="2025-08" db="UniProtKB">
        <authorList>
            <consortium name="RefSeq"/>
        </authorList>
    </citation>
    <scope>IDENTIFICATION</scope>
    <source>
        <tissue evidence="3">Testes</tissue>
    </source>
</reference>
<dbReference type="InterPro" id="IPR056564">
    <property type="entry name" value="Ig-like_KY"/>
</dbReference>
<dbReference type="RefSeq" id="XP_006819664.1">
    <property type="nucleotide sequence ID" value="XM_006819601.1"/>
</dbReference>
<dbReference type="PANTHER" id="PTHR47020:SF1">
    <property type="entry name" value="HILLARIN"/>
    <property type="match status" value="1"/>
</dbReference>
<dbReference type="InterPro" id="IPR053041">
    <property type="entry name" value="Transglut-like_Superfamily_Mod"/>
</dbReference>
<evidence type="ECO:0000313" key="2">
    <source>
        <dbReference type="Proteomes" id="UP000694865"/>
    </source>
</evidence>
<evidence type="ECO:0000259" key="1">
    <source>
        <dbReference type="Pfam" id="PF23265"/>
    </source>
</evidence>
<sequence>MGCGTSKQITVVENRKTRVNQECGGASKIKKHFRMEDTFWEKKKILIPDYERMKFLDQHALDTPKELSKNADQLVKHLLKVTKNTIEKYRVIFRWEAEHVDFNDGNEIDTTVSSILETDKSSLGGYATLYKYLCELAGLECEIIQCPAKYGNYLPGDDISLENATPNSNKIQIKKQWYLCDWTWITKACDNSEHSDDVKKLWNESSFICDPQHFICSHFYDQENEDRAVSQSEIQEFEKWKDDAQKTFGYFTYGINTVSHHEGVIQTPNNKVLLRIRATYDLDYGARFVTIDEEETSQTMLRCGEDYSNNVMTFEDQDDVCFDVRLPCAGSYSLTLVGKLPDAQQCVQGMSSDLLCYTIKGTGNETHHSFPGERFGWCWGVNRRFLDKGFSMINAPLIPILKADSSTVILNVKLPNRESSLMCALEYTSGTVDEKLLRCVSGEKNQDRAMLHILIPYKGEYHLKIMAQIGDDGVSYIDAAHYLIQSQQAEDVDEFPENKRLWGPSRGFYEIGLETDGPSRIVSQNGTCNLRISKPSDIDLLHSIEHNGSKCLPSVFADGIHTGLEMTYRFRLPSVGYYWFKLFGKRHEPNKPKQIGEWLIENTSAWKDDLFPDNNCTYGPNDDFHKIGLRSDLISYHCREWYVPIGFAEERRYGFVAYNRNRWK</sequence>
<evidence type="ECO:0000313" key="3">
    <source>
        <dbReference type="RefSeq" id="XP_006819664.1"/>
    </source>
</evidence>
<dbReference type="Pfam" id="PF23265">
    <property type="entry name" value="Ig-like_KY"/>
    <property type="match status" value="3"/>
</dbReference>
<dbReference type="Proteomes" id="UP000694865">
    <property type="component" value="Unplaced"/>
</dbReference>
<keyword evidence="2" id="KW-1185">Reference proteome</keyword>